<dbReference type="SUPFAM" id="SSF52518">
    <property type="entry name" value="Thiamin diphosphate-binding fold (THDP-binding)"/>
    <property type="match status" value="1"/>
</dbReference>
<evidence type="ECO:0000256" key="2">
    <source>
        <dbReference type="ARBA" id="ARBA00007131"/>
    </source>
</evidence>
<dbReference type="GO" id="GO:0004802">
    <property type="term" value="F:transketolase activity"/>
    <property type="evidence" value="ECO:0007669"/>
    <property type="project" value="UniProtKB-EC"/>
</dbReference>
<sequence length="273" mass="30386">MNYSDIERMALLMRQKILEVSHHCNLSAHLGGGLSMVEIMATLYARQLRYDRANPRWPERDRFILSKGHGVLGYFSALRAADIIDDAVFNTFQTNDSHLIAHPVMNMDLGIESSNGSLGQGLSMAIGIALAAKKKKQPFKTYVLLGDGECNEGSVWEAIMSAAQLRLDNLVAMVDYNKLQSDGEAGQIMDLGDLADKFRSFRWDVHEVDGHDIAQLVAAFEAPKVADRPRVLVAHTVKGKGISFMENNNEWHHNRLTKTNYDLALAELSVMAD</sequence>
<proteinExistence type="inferred from homology"/>
<dbReference type="RefSeq" id="WP_020067461.1">
    <property type="nucleotide sequence ID" value="NZ_JAURTK010000001.1"/>
</dbReference>
<evidence type="ECO:0000259" key="4">
    <source>
        <dbReference type="Pfam" id="PF00456"/>
    </source>
</evidence>
<dbReference type="Proteomes" id="UP001185254">
    <property type="component" value="Unassembled WGS sequence"/>
</dbReference>
<dbReference type="EMBL" id="JAURTK010000001">
    <property type="protein sequence ID" value="MDP9645711.1"/>
    <property type="molecule type" value="Genomic_DNA"/>
</dbReference>
<feature type="domain" description="Transketolase N-terminal" evidence="4">
    <location>
        <begin position="27"/>
        <end position="259"/>
    </location>
</feature>
<name>A0AB73I6R5_9BURK</name>
<evidence type="ECO:0000256" key="3">
    <source>
        <dbReference type="ARBA" id="ARBA00023052"/>
    </source>
</evidence>
<dbReference type="EMBL" id="JAVDQN010000001">
    <property type="protein sequence ID" value="MDR6375331.1"/>
    <property type="molecule type" value="Genomic_DNA"/>
</dbReference>
<evidence type="ECO:0000313" key="8">
    <source>
        <dbReference type="Proteomes" id="UP001229486"/>
    </source>
</evidence>
<dbReference type="Proteomes" id="UP001229486">
    <property type="component" value="Unassembled WGS sequence"/>
</dbReference>
<keyword evidence="7" id="KW-1185">Reference proteome</keyword>
<accession>A0AB73I6R5</accession>
<evidence type="ECO:0000313" key="7">
    <source>
        <dbReference type="Proteomes" id="UP001185254"/>
    </source>
</evidence>
<organism evidence="5 8">
    <name type="scientific">Paraburkholderia caledonica</name>
    <dbReference type="NCBI Taxonomy" id="134536"/>
    <lineage>
        <taxon>Bacteria</taxon>
        <taxon>Pseudomonadati</taxon>
        <taxon>Pseudomonadota</taxon>
        <taxon>Betaproteobacteria</taxon>
        <taxon>Burkholderiales</taxon>
        <taxon>Burkholderiaceae</taxon>
        <taxon>Paraburkholderia</taxon>
    </lineage>
</organism>
<evidence type="ECO:0000313" key="6">
    <source>
        <dbReference type="EMBL" id="MDR6375331.1"/>
    </source>
</evidence>
<dbReference type="InterPro" id="IPR005474">
    <property type="entry name" value="Transketolase_N"/>
</dbReference>
<dbReference type="Pfam" id="PF00456">
    <property type="entry name" value="Transketolase_N"/>
    <property type="match status" value="1"/>
</dbReference>
<evidence type="ECO:0000313" key="5">
    <source>
        <dbReference type="EMBL" id="MDP9645711.1"/>
    </source>
</evidence>
<protein>
    <submittedName>
        <fullName evidence="5">Transketolase</fullName>
        <ecNumber evidence="5">2.2.1.1</ecNumber>
    </submittedName>
</protein>
<dbReference type="CDD" id="cd02012">
    <property type="entry name" value="TPP_TK"/>
    <property type="match status" value="1"/>
</dbReference>
<gene>
    <name evidence="6" type="ORF">J2776_002007</name>
    <name evidence="5" type="ORF">J2793_001133</name>
</gene>
<comment type="caution">
    <text evidence="5">The sequence shown here is derived from an EMBL/GenBank/DDBJ whole genome shotgun (WGS) entry which is preliminary data.</text>
</comment>
<dbReference type="InterPro" id="IPR029061">
    <property type="entry name" value="THDP-binding"/>
</dbReference>
<comment type="cofactor">
    <cofactor evidence="1">
        <name>thiamine diphosphate</name>
        <dbReference type="ChEBI" id="CHEBI:58937"/>
    </cofactor>
</comment>
<evidence type="ECO:0000256" key="1">
    <source>
        <dbReference type="ARBA" id="ARBA00001964"/>
    </source>
</evidence>
<dbReference type="GeneID" id="97035518"/>
<keyword evidence="5" id="KW-0808">Transferase</keyword>
<keyword evidence="3" id="KW-0786">Thiamine pyrophosphate</keyword>
<reference evidence="5 7" key="1">
    <citation type="submission" date="2023-07" db="EMBL/GenBank/DDBJ databases">
        <title>Sorghum-associated microbial communities from plants grown in Nebraska, USA.</title>
        <authorList>
            <person name="Schachtman D."/>
        </authorList>
    </citation>
    <scope>NUCLEOTIDE SEQUENCE</scope>
    <source>
        <strain evidence="6 7">DS1039</strain>
        <strain evidence="5">DS1061</strain>
    </source>
</reference>
<dbReference type="EC" id="2.2.1.1" evidence="5"/>
<dbReference type="AlphaFoldDB" id="A0AB73I6R5"/>
<dbReference type="Gene3D" id="3.40.50.970">
    <property type="match status" value="1"/>
</dbReference>
<dbReference type="PANTHER" id="PTHR47514:SF1">
    <property type="entry name" value="TRANSKETOLASE N-TERMINAL SECTION-RELATED"/>
    <property type="match status" value="1"/>
</dbReference>
<dbReference type="PANTHER" id="PTHR47514">
    <property type="entry name" value="TRANSKETOLASE N-TERMINAL SECTION-RELATED"/>
    <property type="match status" value="1"/>
</dbReference>
<comment type="similarity">
    <text evidence="2">Belongs to the transketolase family.</text>
</comment>